<protein>
    <submittedName>
        <fullName evidence="1">SET domain group 40</fullName>
    </submittedName>
</protein>
<evidence type="ECO:0000313" key="1">
    <source>
        <dbReference type="EMBL" id="KAH6827345.1"/>
    </source>
</evidence>
<dbReference type="InterPro" id="IPR046341">
    <property type="entry name" value="SET_dom_sf"/>
</dbReference>
<dbReference type="AlphaFoldDB" id="A0AAD4J534"/>
<organism evidence="1 2">
    <name type="scientific">Perilla frutescens var. hirtella</name>
    <name type="common">Perilla citriodora</name>
    <name type="synonym">Perilla setoyensis</name>
    <dbReference type="NCBI Taxonomy" id="608512"/>
    <lineage>
        <taxon>Eukaryota</taxon>
        <taxon>Viridiplantae</taxon>
        <taxon>Streptophyta</taxon>
        <taxon>Embryophyta</taxon>
        <taxon>Tracheophyta</taxon>
        <taxon>Spermatophyta</taxon>
        <taxon>Magnoliopsida</taxon>
        <taxon>eudicotyledons</taxon>
        <taxon>Gunneridae</taxon>
        <taxon>Pentapetalae</taxon>
        <taxon>asterids</taxon>
        <taxon>lamiids</taxon>
        <taxon>Lamiales</taxon>
        <taxon>Lamiaceae</taxon>
        <taxon>Nepetoideae</taxon>
        <taxon>Elsholtzieae</taxon>
        <taxon>Perilla</taxon>
    </lineage>
</organism>
<reference evidence="1 2" key="1">
    <citation type="journal article" date="2021" name="Nat. Commun.">
        <title>Incipient diploidization of the medicinal plant Perilla within 10,000 years.</title>
        <authorList>
            <person name="Zhang Y."/>
            <person name="Shen Q."/>
            <person name="Leng L."/>
            <person name="Zhang D."/>
            <person name="Chen S."/>
            <person name="Shi Y."/>
            <person name="Ning Z."/>
            <person name="Chen S."/>
        </authorList>
    </citation>
    <scope>NUCLEOTIDE SEQUENCE [LARGE SCALE GENOMIC DNA]</scope>
    <source>
        <strain evidence="2">cv. PC099</strain>
    </source>
</reference>
<dbReference type="Proteomes" id="UP001190926">
    <property type="component" value="Unassembled WGS sequence"/>
</dbReference>
<comment type="caution">
    <text evidence="1">The sequence shown here is derived from an EMBL/GenBank/DDBJ whole genome shotgun (WGS) entry which is preliminary data.</text>
</comment>
<sequence>MRRRPSWALTTAVKSKWVRLHTLYFTNTLTLPINNWPTEEVVCIGEIAFSLYCSGAGTLVWEQGKSSWWYPYLKQLPQSYDLLESFGQLEIEALQIDDAIWIAGNVVQKFKMKWKEATPLLSELNLKPQFTTFNAWLWASATSRAQSLMALVFRVSILERGSIS</sequence>
<name>A0AAD4J534_PERFH</name>
<proteinExistence type="predicted"/>
<dbReference type="SUPFAM" id="SSF82199">
    <property type="entry name" value="SET domain"/>
    <property type="match status" value="1"/>
</dbReference>
<evidence type="ECO:0000313" key="2">
    <source>
        <dbReference type="Proteomes" id="UP001190926"/>
    </source>
</evidence>
<keyword evidence="2" id="KW-1185">Reference proteome</keyword>
<accession>A0AAD4J534</accession>
<dbReference type="Gene3D" id="3.90.1410.10">
    <property type="entry name" value="set domain protein methyltransferase, domain 1"/>
    <property type="match status" value="1"/>
</dbReference>
<dbReference type="EMBL" id="SDAM02000150">
    <property type="protein sequence ID" value="KAH6827345.1"/>
    <property type="molecule type" value="Genomic_DNA"/>
</dbReference>
<gene>
    <name evidence="1" type="ORF">C2S53_015953</name>
</gene>